<evidence type="ECO:0000256" key="7">
    <source>
        <dbReference type="ARBA" id="ARBA00022801"/>
    </source>
</evidence>
<comment type="similarity">
    <text evidence="2">Belongs to the RNase H family.</text>
</comment>
<evidence type="ECO:0000313" key="10">
    <source>
        <dbReference type="RefSeq" id="XP_052738158.1"/>
    </source>
</evidence>
<dbReference type="SUPFAM" id="SSF53098">
    <property type="entry name" value="Ribonuclease H-like"/>
    <property type="match status" value="1"/>
</dbReference>
<dbReference type="Proteomes" id="UP001652582">
    <property type="component" value="Chromosome 6"/>
</dbReference>
<dbReference type="Pfam" id="PF00075">
    <property type="entry name" value="RNase_H"/>
    <property type="match status" value="1"/>
</dbReference>
<evidence type="ECO:0000256" key="6">
    <source>
        <dbReference type="ARBA" id="ARBA00022759"/>
    </source>
</evidence>
<dbReference type="InterPro" id="IPR002156">
    <property type="entry name" value="RNaseH_domain"/>
</dbReference>
<keyword evidence="7" id="KW-0378">Hydrolase</keyword>
<dbReference type="InterPro" id="IPR012337">
    <property type="entry name" value="RNaseH-like_sf"/>
</dbReference>
<dbReference type="InterPro" id="IPR050092">
    <property type="entry name" value="RNase_H"/>
</dbReference>
<dbReference type="CDD" id="cd09276">
    <property type="entry name" value="Rnase_HI_RT_non_LTR"/>
    <property type="match status" value="1"/>
</dbReference>
<keyword evidence="9" id="KW-1185">Reference proteome</keyword>
<gene>
    <name evidence="10" type="primary">LOC128198193</name>
</gene>
<dbReference type="RefSeq" id="XP_052738158.1">
    <property type="nucleotide sequence ID" value="XM_052882198.1"/>
</dbReference>
<protein>
    <recommendedName>
        <fullName evidence="3">ribonuclease H</fullName>
        <ecNumber evidence="3">3.1.26.4</ecNumber>
    </recommendedName>
</protein>
<evidence type="ECO:0000256" key="3">
    <source>
        <dbReference type="ARBA" id="ARBA00012180"/>
    </source>
</evidence>
<evidence type="ECO:0000256" key="5">
    <source>
        <dbReference type="ARBA" id="ARBA00022723"/>
    </source>
</evidence>
<keyword evidence="4" id="KW-0540">Nuclease</keyword>
<evidence type="ECO:0000256" key="2">
    <source>
        <dbReference type="ARBA" id="ARBA00005300"/>
    </source>
</evidence>
<name>A0ABM3LGG3_BICAN</name>
<keyword evidence="6" id="KW-0255">Endonuclease</keyword>
<keyword evidence="5" id="KW-0479">Metal-binding</keyword>
<dbReference type="PROSITE" id="PS50879">
    <property type="entry name" value="RNASE_H_1"/>
    <property type="match status" value="1"/>
</dbReference>
<comment type="catalytic activity">
    <reaction evidence="1">
        <text>Endonucleolytic cleavage to 5'-phosphomonoester.</text>
        <dbReference type="EC" id="3.1.26.4"/>
    </reaction>
</comment>
<dbReference type="EC" id="3.1.26.4" evidence="3"/>
<reference evidence="10" key="1">
    <citation type="submission" date="2025-08" db="UniProtKB">
        <authorList>
            <consortium name="RefSeq"/>
        </authorList>
    </citation>
    <scope>IDENTIFICATION</scope>
</reference>
<evidence type="ECO:0000313" key="9">
    <source>
        <dbReference type="Proteomes" id="UP001652582"/>
    </source>
</evidence>
<dbReference type="PANTHER" id="PTHR10642:SF26">
    <property type="entry name" value="RIBONUCLEASE H1"/>
    <property type="match status" value="1"/>
</dbReference>
<evidence type="ECO:0000256" key="4">
    <source>
        <dbReference type="ARBA" id="ARBA00022722"/>
    </source>
</evidence>
<dbReference type="PANTHER" id="PTHR10642">
    <property type="entry name" value="RIBONUCLEASE H1"/>
    <property type="match status" value="1"/>
</dbReference>
<dbReference type="Gene3D" id="3.30.420.10">
    <property type="entry name" value="Ribonuclease H-like superfamily/Ribonuclease H"/>
    <property type="match status" value="1"/>
</dbReference>
<organism evidence="9 10">
    <name type="scientific">Bicyclus anynana</name>
    <name type="common">Squinting bush brown butterfly</name>
    <dbReference type="NCBI Taxonomy" id="110368"/>
    <lineage>
        <taxon>Eukaryota</taxon>
        <taxon>Metazoa</taxon>
        <taxon>Ecdysozoa</taxon>
        <taxon>Arthropoda</taxon>
        <taxon>Hexapoda</taxon>
        <taxon>Insecta</taxon>
        <taxon>Pterygota</taxon>
        <taxon>Neoptera</taxon>
        <taxon>Endopterygota</taxon>
        <taxon>Lepidoptera</taxon>
        <taxon>Glossata</taxon>
        <taxon>Ditrysia</taxon>
        <taxon>Papilionoidea</taxon>
        <taxon>Nymphalidae</taxon>
        <taxon>Satyrinae</taxon>
        <taxon>Satyrini</taxon>
        <taxon>Mycalesina</taxon>
        <taxon>Bicyclus</taxon>
    </lineage>
</organism>
<sequence>MLGRFVAKRGKPQGEIAELAVEKKKRFFDLPHPACEIEINFDKVNDMDDLVARRNTTGEIEMYTDGSKIGGKVGAALTYWKNDKEIGKKKFLLATQCTVYQAELYALYQATEIAAKLKDTVINIYSDSRSSLETISNIHTYHPLAFEIRKTLTKLKLNNKIVKLFWIKAHVGVEGNERADQLAKEAALTKKTAPDYDACPCLFTRAASATDDCSRRPFGGSQWGSTAVGDRRRPLLRVDCNSSRRRHRLLPRRRRLQSTPVACR</sequence>
<evidence type="ECO:0000259" key="8">
    <source>
        <dbReference type="PROSITE" id="PS50879"/>
    </source>
</evidence>
<evidence type="ECO:0000256" key="1">
    <source>
        <dbReference type="ARBA" id="ARBA00000077"/>
    </source>
</evidence>
<dbReference type="GeneID" id="128198193"/>
<proteinExistence type="inferred from homology"/>
<dbReference type="InterPro" id="IPR036397">
    <property type="entry name" value="RNaseH_sf"/>
</dbReference>
<accession>A0ABM3LGG3</accession>
<feature type="domain" description="RNase H type-1" evidence="8">
    <location>
        <begin position="56"/>
        <end position="188"/>
    </location>
</feature>